<evidence type="ECO:0000256" key="1">
    <source>
        <dbReference type="SAM" id="MobiDB-lite"/>
    </source>
</evidence>
<feature type="region of interest" description="Disordered" evidence="1">
    <location>
        <begin position="68"/>
        <end position="105"/>
    </location>
</feature>
<organism evidence="3 4">
    <name type="scientific">Karstenula rhodostoma CBS 690.94</name>
    <dbReference type="NCBI Taxonomy" id="1392251"/>
    <lineage>
        <taxon>Eukaryota</taxon>
        <taxon>Fungi</taxon>
        <taxon>Dikarya</taxon>
        <taxon>Ascomycota</taxon>
        <taxon>Pezizomycotina</taxon>
        <taxon>Dothideomycetes</taxon>
        <taxon>Pleosporomycetidae</taxon>
        <taxon>Pleosporales</taxon>
        <taxon>Massarineae</taxon>
        <taxon>Didymosphaeriaceae</taxon>
        <taxon>Karstenula</taxon>
    </lineage>
</organism>
<reference evidence="3" key="1">
    <citation type="journal article" date="2020" name="Stud. Mycol.">
        <title>101 Dothideomycetes genomes: a test case for predicting lifestyles and emergence of pathogens.</title>
        <authorList>
            <person name="Haridas S."/>
            <person name="Albert R."/>
            <person name="Binder M."/>
            <person name="Bloem J."/>
            <person name="Labutti K."/>
            <person name="Salamov A."/>
            <person name="Andreopoulos B."/>
            <person name="Baker S."/>
            <person name="Barry K."/>
            <person name="Bills G."/>
            <person name="Bluhm B."/>
            <person name="Cannon C."/>
            <person name="Castanera R."/>
            <person name="Culley D."/>
            <person name="Daum C."/>
            <person name="Ezra D."/>
            <person name="Gonzalez J."/>
            <person name="Henrissat B."/>
            <person name="Kuo A."/>
            <person name="Liang C."/>
            <person name="Lipzen A."/>
            <person name="Lutzoni F."/>
            <person name="Magnuson J."/>
            <person name="Mondo S."/>
            <person name="Nolan M."/>
            <person name="Ohm R."/>
            <person name="Pangilinan J."/>
            <person name="Park H.-J."/>
            <person name="Ramirez L."/>
            <person name="Alfaro M."/>
            <person name="Sun H."/>
            <person name="Tritt A."/>
            <person name="Yoshinaga Y."/>
            <person name="Zwiers L.-H."/>
            <person name="Turgeon B."/>
            <person name="Goodwin S."/>
            <person name="Spatafora J."/>
            <person name="Crous P."/>
            <person name="Grigoriev I."/>
        </authorList>
    </citation>
    <scope>NUCLEOTIDE SEQUENCE</scope>
    <source>
        <strain evidence="3">CBS 690.94</strain>
    </source>
</reference>
<dbReference type="Proteomes" id="UP000799764">
    <property type="component" value="Unassembled WGS sequence"/>
</dbReference>
<evidence type="ECO:0000313" key="3">
    <source>
        <dbReference type="EMBL" id="KAF2449883.1"/>
    </source>
</evidence>
<proteinExistence type="predicted"/>
<accession>A0A9P4PVB5</accession>
<feature type="chain" id="PRO_5040241335" description="Secreted protein" evidence="2">
    <location>
        <begin position="19"/>
        <end position="135"/>
    </location>
</feature>
<comment type="caution">
    <text evidence="3">The sequence shown here is derived from an EMBL/GenBank/DDBJ whole genome shotgun (WGS) entry which is preliminary data.</text>
</comment>
<dbReference type="EMBL" id="MU001494">
    <property type="protein sequence ID" value="KAF2449883.1"/>
    <property type="molecule type" value="Genomic_DNA"/>
</dbReference>
<sequence>MECYFGWWLYGAAVQVLAHMISSGEAMDSSVDSSAQNTRSPPYLLQNIHRRSLPQHGQPMCSQTVARRCTDRRPTFPTAPSVRRPLTRNSPRHPTCSTHRPPQPIDPLHAAAALRRPAATRILCLLLTQPPAHPR</sequence>
<keyword evidence="2" id="KW-0732">Signal</keyword>
<evidence type="ECO:0008006" key="5">
    <source>
        <dbReference type="Google" id="ProtNLM"/>
    </source>
</evidence>
<gene>
    <name evidence="3" type="ORF">P171DRAFT_201506</name>
</gene>
<evidence type="ECO:0000256" key="2">
    <source>
        <dbReference type="SAM" id="SignalP"/>
    </source>
</evidence>
<evidence type="ECO:0000313" key="4">
    <source>
        <dbReference type="Proteomes" id="UP000799764"/>
    </source>
</evidence>
<protein>
    <recommendedName>
        <fullName evidence="5">Secreted protein</fullName>
    </recommendedName>
</protein>
<name>A0A9P4PVB5_9PLEO</name>
<feature type="signal peptide" evidence="2">
    <location>
        <begin position="1"/>
        <end position="18"/>
    </location>
</feature>
<dbReference type="AlphaFoldDB" id="A0A9P4PVB5"/>
<keyword evidence="4" id="KW-1185">Reference proteome</keyword>